<dbReference type="InterPro" id="IPR036373">
    <property type="entry name" value="Ribosomal_bL17_sf"/>
</dbReference>
<evidence type="ECO:0000256" key="3">
    <source>
        <dbReference type="ARBA" id="ARBA00023274"/>
    </source>
</evidence>
<sequence>MPTPTKGPRLGGGPAHERHILANLAASLFEHDSITTTEAKAKRLRPLAERLVTFAKRGDLHARRRVMSVIEDKGVVHRLFTEIAPDMAERPGGYTRITKIGARKGDNAPMAVIELVREPLAKKATVKEAEAATKRSAKQAEAKEAAVETKAAEDEAKGDEATETTTEAAALPEGAIAANEDGSTPDEAYVVKGNADSGKYHEADGQWFEQTHAEFWFKSAEDAEKAGFTKAGS</sequence>
<dbReference type="Pfam" id="PF01196">
    <property type="entry name" value="Ribosomal_L17"/>
    <property type="match status" value="1"/>
</dbReference>
<dbReference type="Gene3D" id="3.90.1030.10">
    <property type="entry name" value="Ribosomal protein L17"/>
    <property type="match status" value="1"/>
</dbReference>
<keyword evidence="2 4" id="KW-0689">Ribosomal protein</keyword>
<keyword evidence="3 4" id="KW-0687">Ribonucleoprotein</keyword>
<evidence type="ECO:0000256" key="1">
    <source>
        <dbReference type="ARBA" id="ARBA00008777"/>
    </source>
</evidence>
<evidence type="ECO:0000313" key="7">
    <source>
        <dbReference type="EMBL" id="XBO42307.1"/>
    </source>
</evidence>
<dbReference type="RefSeq" id="WP_406829712.1">
    <property type="nucleotide sequence ID" value="NZ_CP157483.1"/>
</dbReference>
<dbReference type="PANTHER" id="PTHR14413:SF16">
    <property type="entry name" value="LARGE RIBOSOMAL SUBUNIT PROTEIN BL17M"/>
    <property type="match status" value="1"/>
</dbReference>
<dbReference type="AlphaFoldDB" id="A0AAU7JPK4"/>
<dbReference type="HAMAP" id="MF_01368">
    <property type="entry name" value="Ribosomal_bL17"/>
    <property type="match status" value="1"/>
</dbReference>
<evidence type="ECO:0000256" key="4">
    <source>
        <dbReference type="HAMAP-Rule" id="MF_01368"/>
    </source>
</evidence>
<evidence type="ECO:0000256" key="5">
    <source>
        <dbReference type="RuleBase" id="RU000660"/>
    </source>
</evidence>
<feature type="compositionally biased region" description="Low complexity" evidence="6">
    <location>
        <begin position="163"/>
        <end position="180"/>
    </location>
</feature>
<dbReference type="EMBL" id="CP157483">
    <property type="protein sequence ID" value="XBO42307.1"/>
    <property type="molecule type" value="Genomic_DNA"/>
</dbReference>
<comment type="similarity">
    <text evidence="1 4 5">Belongs to the bacterial ribosomal protein bL17 family.</text>
</comment>
<dbReference type="PANTHER" id="PTHR14413">
    <property type="entry name" value="RIBOSOMAL PROTEIN L17"/>
    <property type="match status" value="1"/>
</dbReference>
<evidence type="ECO:0000256" key="6">
    <source>
        <dbReference type="SAM" id="MobiDB-lite"/>
    </source>
</evidence>
<reference evidence="7" key="1">
    <citation type="submission" date="2024-05" db="EMBL/GenBank/DDBJ databases">
        <authorList>
            <person name="Kim S."/>
            <person name="Heo J."/>
            <person name="Choi H."/>
            <person name="Choi Y."/>
            <person name="Kwon S.-W."/>
            <person name="Kim Y."/>
        </authorList>
    </citation>
    <scope>NUCLEOTIDE SEQUENCE</scope>
    <source>
        <strain evidence="7">KACC 23699</strain>
    </source>
</reference>
<gene>
    <name evidence="4 7" type="primary">rplQ</name>
    <name evidence="7" type="ORF">ABEG17_12030</name>
</gene>
<feature type="compositionally biased region" description="Basic and acidic residues" evidence="6">
    <location>
        <begin position="132"/>
        <end position="160"/>
    </location>
</feature>
<protein>
    <recommendedName>
        <fullName evidence="4">Large ribosomal subunit protein bL17</fullName>
    </recommendedName>
</protein>
<dbReference type="GO" id="GO:0003735">
    <property type="term" value="F:structural constituent of ribosome"/>
    <property type="evidence" value="ECO:0007669"/>
    <property type="project" value="InterPro"/>
</dbReference>
<dbReference type="GO" id="GO:0022625">
    <property type="term" value="C:cytosolic large ribosomal subunit"/>
    <property type="evidence" value="ECO:0007669"/>
    <property type="project" value="TreeGrafter"/>
</dbReference>
<organism evidence="7">
    <name type="scientific">Pedococcus sp. KACC 23699</name>
    <dbReference type="NCBI Taxonomy" id="3149228"/>
    <lineage>
        <taxon>Bacteria</taxon>
        <taxon>Bacillati</taxon>
        <taxon>Actinomycetota</taxon>
        <taxon>Actinomycetes</taxon>
        <taxon>Micrococcales</taxon>
        <taxon>Intrasporangiaceae</taxon>
        <taxon>Pedococcus</taxon>
    </lineage>
</organism>
<dbReference type="SUPFAM" id="SSF64263">
    <property type="entry name" value="Prokaryotic ribosomal protein L17"/>
    <property type="match status" value="1"/>
</dbReference>
<dbReference type="NCBIfam" id="TIGR00059">
    <property type="entry name" value="L17"/>
    <property type="match status" value="1"/>
</dbReference>
<dbReference type="GO" id="GO:0006412">
    <property type="term" value="P:translation"/>
    <property type="evidence" value="ECO:0007669"/>
    <property type="project" value="UniProtKB-UniRule"/>
</dbReference>
<evidence type="ECO:0000256" key="2">
    <source>
        <dbReference type="ARBA" id="ARBA00022980"/>
    </source>
</evidence>
<dbReference type="FunFam" id="3.90.1030.10:FF:000001">
    <property type="entry name" value="50S ribosomal protein L17"/>
    <property type="match status" value="1"/>
</dbReference>
<proteinExistence type="inferred from homology"/>
<comment type="subunit">
    <text evidence="4">Part of the 50S ribosomal subunit. Contacts protein L32.</text>
</comment>
<feature type="region of interest" description="Disordered" evidence="6">
    <location>
        <begin position="132"/>
        <end position="190"/>
    </location>
</feature>
<dbReference type="InterPro" id="IPR000456">
    <property type="entry name" value="Ribosomal_bL17"/>
</dbReference>
<dbReference type="PROSITE" id="PS01167">
    <property type="entry name" value="RIBOSOMAL_L17"/>
    <property type="match status" value="1"/>
</dbReference>
<dbReference type="InterPro" id="IPR047859">
    <property type="entry name" value="Ribosomal_bL17_CS"/>
</dbReference>
<name>A0AAU7JPK4_9MICO</name>
<accession>A0AAU7JPK4</accession>